<accession>A0ABU4AI27</accession>
<dbReference type="Proteomes" id="UP001185659">
    <property type="component" value="Unassembled WGS sequence"/>
</dbReference>
<evidence type="ECO:0000256" key="1">
    <source>
        <dbReference type="SAM" id="SignalP"/>
    </source>
</evidence>
<keyword evidence="1" id="KW-0732">Signal</keyword>
<reference evidence="2 3" key="1">
    <citation type="submission" date="2023-10" db="EMBL/GenBank/DDBJ databases">
        <authorList>
            <person name="Venkata Ramana C."/>
            <person name="Sasikala C."/>
            <person name="Dhurka M."/>
        </authorList>
    </citation>
    <scope>NUCLEOTIDE SEQUENCE [LARGE SCALE GENOMIC DNA]</scope>
    <source>
        <strain evidence="2 3">KCTC 32151</strain>
    </source>
</reference>
<proteinExistence type="predicted"/>
<organism evidence="2 3">
    <name type="scientific">Nitratireductor aquimarinus</name>
    <dbReference type="NCBI Taxonomy" id="889300"/>
    <lineage>
        <taxon>Bacteria</taxon>
        <taxon>Pseudomonadati</taxon>
        <taxon>Pseudomonadota</taxon>
        <taxon>Alphaproteobacteria</taxon>
        <taxon>Hyphomicrobiales</taxon>
        <taxon>Phyllobacteriaceae</taxon>
        <taxon>Nitratireductor</taxon>
    </lineage>
</organism>
<dbReference type="EMBL" id="JAWLIP010000002">
    <property type="protein sequence ID" value="MDV6225883.1"/>
    <property type="molecule type" value="Genomic_DNA"/>
</dbReference>
<protein>
    <recommendedName>
        <fullName evidence="4">Lipoprotein</fullName>
    </recommendedName>
</protein>
<sequence length="205" mass="22269">MFFRKRTVTSLAGVFCATALSACVSGNPRTLYELSKFDPLSADPAGIAVAVKTDRKLHLRQGDVMLRMALASEDKNRAFDERFVLTVIEDKEPAGFGQALKPNEHVLSAAIAAEDRQRFRAAQARARAARAEDATEGKGSISVSINGGCTSGPLDLKETTVRSYMRTQAGGRFFPLTGEMKITEVLENKKSSAIRIPSCEIKLSK</sequence>
<feature type="signal peptide" evidence="1">
    <location>
        <begin position="1"/>
        <end position="21"/>
    </location>
</feature>
<evidence type="ECO:0008006" key="4">
    <source>
        <dbReference type="Google" id="ProtNLM"/>
    </source>
</evidence>
<keyword evidence="3" id="KW-1185">Reference proteome</keyword>
<comment type="caution">
    <text evidence="2">The sequence shown here is derived from an EMBL/GenBank/DDBJ whole genome shotgun (WGS) entry which is preliminary data.</text>
</comment>
<feature type="chain" id="PRO_5045882925" description="Lipoprotein" evidence="1">
    <location>
        <begin position="22"/>
        <end position="205"/>
    </location>
</feature>
<name>A0ABU4AI27_9HYPH</name>
<evidence type="ECO:0000313" key="3">
    <source>
        <dbReference type="Proteomes" id="UP001185659"/>
    </source>
</evidence>
<gene>
    <name evidence="2" type="ORF">R2G56_06255</name>
</gene>
<dbReference type="RefSeq" id="WP_317560764.1">
    <property type="nucleotide sequence ID" value="NZ_JAWLIP010000002.1"/>
</dbReference>
<dbReference type="PROSITE" id="PS51257">
    <property type="entry name" value="PROKAR_LIPOPROTEIN"/>
    <property type="match status" value="1"/>
</dbReference>
<evidence type="ECO:0000313" key="2">
    <source>
        <dbReference type="EMBL" id="MDV6225883.1"/>
    </source>
</evidence>